<dbReference type="SUPFAM" id="SSF47413">
    <property type="entry name" value="lambda repressor-like DNA-binding domains"/>
    <property type="match status" value="1"/>
</dbReference>
<dbReference type="PROSITE" id="PS50943">
    <property type="entry name" value="HTH_CROC1"/>
    <property type="match status" value="1"/>
</dbReference>
<dbReference type="Pfam" id="PF01381">
    <property type="entry name" value="HTH_3"/>
    <property type="match status" value="1"/>
</dbReference>
<name>E3H8K5_ILYPC</name>
<dbReference type="GO" id="GO:0003677">
    <property type="term" value="F:DNA binding"/>
    <property type="evidence" value="ECO:0007669"/>
    <property type="project" value="UniProtKB-KW"/>
</dbReference>
<dbReference type="InterPro" id="IPR011051">
    <property type="entry name" value="RmlC_Cupin_sf"/>
</dbReference>
<dbReference type="GO" id="GO:0005829">
    <property type="term" value="C:cytosol"/>
    <property type="evidence" value="ECO:0007669"/>
    <property type="project" value="TreeGrafter"/>
</dbReference>
<dbReference type="STRING" id="572544.Ilyop_1206"/>
<evidence type="ECO:0000259" key="2">
    <source>
        <dbReference type="PROSITE" id="PS50943"/>
    </source>
</evidence>
<evidence type="ECO:0000256" key="1">
    <source>
        <dbReference type="ARBA" id="ARBA00023125"/>
    </source>
</evidence>
<dbReference type="Pfam" id="PF07883">
    <property type="entry name" value="Cupin_2"/>
    <property type="match status" value="1"/>
</dbReference>
<organism evidence="3 4">
    <name type="scientific">Ilyobacter polytropus (strain ATCC 51220 / DSM 2926 / LMG 16218 / CuHBu1)</name>
    <dbReference type="NCBI Taxonomy" id="572544"/>
    <lineage>
        <taxon>Bacteria</taxon>
        <taxon>Fusobacteriati</taxon>
        <taxon>Fusobacteriota</taxon>
        <taxon>Fusobacteriia</taxon>
        <taxon>Fusobacteriales</taxon>
        <taxon>Fusobacteriaceae</taxon>
        <taxon>Ilyobacter</taxon>
    </lineage>
</organism>
<dbReference type="eggNOG" id="COG1917">
    <property type="taxonomic scope" value="Bacteria"/>
</dbReference>
<dbReference type="SUPFAM" id="SSF51182">
    <property type="entry name" value="RmlC-like cupins"/>
    <property type="match status" value="1"/>
</dbReference>
<dbReference type="GO" id="GO:0003700">
    <property type="term" value="F:DNA-binding transcription factor activity"/>
    <property type="evidence" value="ECO:0007669"/>
    <property type="project" value="TreeGrafter"/>
</dbReference>
<feature type="domain" description="HTH cro/C1-type" evidence="2">
    <location>
        <begin position="7"/>
        <end position="61"/>
    </location>
</feature>
<dbReference type="Proteomes" id="UP000006875">
    <property type="component" value="Chromosome"/>
</dbReference>
<dbReference type="eggNOG" id="COG1396">
    <property type="taxonomic scope" value="Bacteria"/>
</dbReference>
<dbReference type="KEGG" id="ipo:Ilyop_1206"/>
<dbReference type="CDD" id="cd02209">
    <property type="entry name" value="cupin_XRE_C"/>
    <property type="match status" value="1"/>
</dbReference>
<dbReference type="PANTHER" id="PTHR46797">
    <property type="entry name" value="HTH-TYPE TRANSCRIPTIONAL REGULATOR"/>
    <property type="match status" value="1"/>
</dbReference>
<dbReference type="InterPro" id="IPR014710">
    <property type="entry name" value="RmlC-like_jellyroll"/>
</dbReference>
<dbReference type="SMART" id="SM00530">
    <property type="entry name" value="HTH_XRE"/>
    <property type="match status" value="1"/>
</dbReference>
<evidence type="ECO:0000313" key="4">
    <source>
        <dbReference type="Proteomes" id="UP000006875"/>
    </source>
</evidence>
<dbReference type="InterPro" id="IPR013096">
    <property type="entry name" value="Cupin_2"/>
</dbReference>
<dbReference type="Gene3D" id="1.10.260.40">
    <property type="entry name" value="lambda repressor-like DNA-binding domains"/>
    <property type="match status" value="1"/>
</dbReference>
<dbReference type="InterPro" id="IPR050807">
    <property type="entry name" value="TransReg_Diox_bact_type"/>
</dbReference>
<accession>E3H8K5</accession>
<dbReference type="Gene3D" id="2.60.120.10">
    <property type="entry name" value="Jelly Rolls"/>
    <property type="match status" value="1"/>
</dbReference>
<dbReference type="CDD" id="cd00093">
    <property type="entry name" value="HTH_XRE"/>
    <property type="match status" value="1"/>
</dbReference>
<gene>
    <name evidence="3" type="ordered locus">Ilyop_1206</name>
</gene>
<evidence type="ECO:0000313" key="3">
    <source>
        <dbReference type="EMBL" id="ADO82987.1"/>
    </source>
</evidence>
<dbReference type="AlphaFoldDB" id="E3H8K5"/>
<keyword evidence="1" id="KW-0238">DNA-binding</keyword>
<dbReference type="PANTHER" id="PTHR46797:SF2">
    <property type="entry name" value="TRANSCRIPTIONAL REGULATOR"/>
    <property type="match status" value="1"/>
</dbReference>
<dbReference type="InterPro" id="IPR010982">
    <property type="entry name" value="Lambda_DNA-bd_dom_sf"/>
</dbReference>
<dbReference type="OrthoDB" id="9814553at2"/>
<sequence length="179" mass="20570">MIIGEKIKRLRQGKLLTQEELADRCELSKGFISQLERDLTSPSIATLVDILESLGTNLKEFFNEEEDEKIVFSNDDFFEFEDNDLKYRIDWIVPNAQKNAMEPILITLAQEGSYKLESAHEGEEFGYVLKGNIYVHLGDKKHKAKKGESFYYKAKKDHYISNAGKVEAKVIWVSTPPSF</sequence>
<dbReference type="EMBL" id="CP002281">
    <property type="protein sequence ID" value="ADO82987.1"/>
    <property type="molecule type" value="Genomic_DNA"/>
</dbReference>
<proteinExistence type="predicted"/>
<protein>
    <submittedName>
        <fullName evidence="3">Transcriptional regulator, XRE family</fullName>
    </submittedName>
</protein>
<keyword evidence="4" id="KW-1185">Reference proteome</keyword>
<dbReference type="InterPro" id="IPR001387">
    <property type="entry name" value="Cro/C1-type_HTH"/>
</dbReference>
<dbReference type="HOGENOM" id="CLU_085376_1_4_0"/>
<dbReference type="RefSeq" id="WP_013387654.1">
    <property type="nucleotide sequence ID" value="NC_014632.1"/>
</dbReference>
<reference evidence="3 4" key="1">
    <citation type="journal article" date="2010" name="Stand. Genomic Sci.">
        <title>Complete genome sequence of Ilyobacter polytropus type strain (CuHbu1).</title>
        <authorList>
            <person name="Sikorski J."/>
            <person name="Chertkov O."/>
            <person name="Lapidus A."/>
            <person name="Nolan M."/>
            <person name="Lucas S."/>
            <person name="Del Rio T.G."/>
            <person name="Tice H."/>
            <person name="Cheng J.F."/>
            <person name="Tapia R."/>
            <person name="Han C."/>
            <person name="Goodwin L."/>
            <person name="Pitluck S."/>
            <person name="Liolios K."/>
            <person name="Ivanova N."/>
            <person name="Mavromatis K."/>
            <person name="Mikhailova N."/>
            <person name="Pati A."/>
            <person name="Chen A."/>
            <person name="Palaniappan K."/>
            <person name="Land M."/>
            <person name="Hauser L."/>
            <person name="Chang Y.J."/>
            <person name="Jeffries C.D."/>
            <person name="Brambilla E."/>
            <person name="Yasawong M."/>
            <person name="Rohde M."/>
            <person name="Pukall R."/>
            <person name="Spring S."/>
            <person name="Goker M."/>
            <person name="Woyke T."/>
            <person name="Bristow J."/>
            <person name="Eisen J.A."/>
            <person name="Markowitz V."/>
            <person name="Hugenholtz P."/>
            <person name="Kyrpides N.C."/>
            <person name="Klenk H.P."/>
        </authorList>
    </citation>
    <scope>NUCLEOTIDE SEQUENCE [LARGE SCALE GENOMIC DNA]</scope>
    <source>
        <strain evidence="4">ATCC 51220 / DSM 2926 / LMG 16218 / CuHBu1</strain>
    </source>
</reference>